<dbReference type="Pfam" id="PF01743">
    <property type="entry name" value="PolyA_pol"/>
    <property type="match status" value="1"/>
</dbReference>
<dbReference type="InterPro" id="IPR002646">
    <property type="entry name" value="PolA_pol_head_dom"/>
</dbReference>
<evidence type="ECO:0000256" key="10">
    <source>
        <dbReference type="ARBA" id="ARBA00022884"/>
    </source>
</evidence>
<dbReference type="Pfam" id="PF12627">
    <property type="entry name" value="PolyA_pol_RNAbd"/>
    <property type="match status" value="1"/>
</dbReference>
<evidence type="ECO:0000256" key="11">
    <source>
        <dbReference type="PROSITE-ProRule" id="PRU00703"/>
    </source>
</evidence>
<evidence type="ECO:0000259" key="13">
    <source>
        <dbReference type="PROSITE" id="PS51371"/>
    </source>
</evidence>
<dbReference type="Gene3D" id="3.10.580.10">
    <property type="entry name" value="CBS-domain"/>
    <property type="match status" value="1"/>
</dbReference>
<keyword evidence="9" id="KW-0460">Magnesium</keyword>
<keyword evidence="15" id="KW-1185">Reference proteome</keyword>
<dbReference type="Gene3D" id="3.90.1640.10">
    <property type="entry name" value="inorganic pyrophosphatase (n-terminal core)"/>
    <property type="match status" value="1"/>
</dbReference>
<keyword evidence="6" id="KW-0548">Nucleotidyltransferase</keyword>
<evidence type="ECO:0000256" key="9">
    <source>
        <dbReference type="ARBA" id="ARBA00022842"/>
    </source>
</evidence>
<dbReference type="GO" id="GO:0046872">
    <property type="term" value="F:metal ion binding"/>
    <property type="evidence" value="ECO:0007669"/>
    <property type="project" value="UniProtKB-KW"/>
</dbReference>
<evidence type="ECO:0000256" key="5">
    <source>
        <dbReference type="ARBA" id="ARBA00022694"/>
    </source>
</evidence>
<evidence type="ECO:0000256" key="7">
    <source>
        <dbReference type="ARBA" id="ARBA00022723"/>
    </source>
</evidence>
<gene>
    <name evidence="14" type="ORF">SE37_07240</name>
</gene>
<dbReference type="PANTHER" id="PTHR47788:SF1">
    <property type="entry name" value="A-ADDING TRNA NUCLEOTIDYLTRANSFERASE"/>
    <property type="match status" value="1"/>
</dbReference>
<dbReference type="SUPFAM" id="SSF81301">
    <property type="entry name" value="Nucleotidyltransferase"/>
    <property type="match status" value="1"/>
</dbReference>
<dbReference type="InterPro" id="IPR032828">
    <property type="entry name" value="PolyA_RNA-bd"/>
</dbReference>
<dbReference type="NCBIfam" id="NF041569">
    <property type="entry name" value="A-tRNAntase"/>
    <property type="match status" value="1"/>
</dbReference>
<dbReference type="InterPro" id="IPR052390">
    <property type="entry name" value="tRNA_nt/polyA_polymerase"/>
</dbReference>
<evidence type="ECO:0000313" key="15">
    <source>
        <dbReference type="Proteomes" id="UP000031433"/>
    </source>
</evidence>
<evidence type="ECO:0000256" key="12">
    <source>
        <dbReference type="RuleBase" id="RU003953"/>
    </source>
</evidence>
<keyword evidence="3" id="KW-0820">tRNA-binding</keyword>
<dbReference type="SMART" id="SM00116">
    <property type="entry name" value="CBS"/>
    <property type="match status" value="2"/>
</dbReference>
<dbReference type="CDD" id="cd17772">
    <property type="entry name" value="CBS_pair_DHH_polyA_Pol_assoc"/>
    <property type="match status" value="1"/>
</dbReference>
<keyword evidence="5" id="KW-0819">tRNA processing</keyword>
<comment type="similarity">
    <text evidence="2 12">Belongs to the tRNA nucleotidyltransferase/poly(A) polymerase family.</text>
</comment>
<keyword evidence="11" id="KW-0129">CBS domain</keyword>
<dbReference type="GO" id="GO:0008033">
    <property type="term" value="P:tRNA processing"/>
    <property type="evidence" value="ECO:0007669"/>
    <property type="project" value="UniProtKB-KW"/>
</dbReference>
<dbReference type="InterPro" id="IPR001667">
    <property type="entry name" value="DDH_dom"/>
</dbReference>
<dbReference type="GO" id="GO:0000166">
    <property type="term" value="F:nucleotide binding"/>
    <property type="evidence" value="ECO:0007669"/>
    <property type="project" value="UniProtKB-KW"/>
</dbReference>
<dbReference type="PANTHER" id="PTHR47788">
    <property type="entry name" value="POLYA POLYMERASE"/>
    <property type="match status" value="1"/>
</dbReference>
<dbReference type="Pfam" id="PF00571">
    <property type="entry name" value="CBS"/>
    <property type="match status" value="2"/>
</dbReference>
<accession>A0A0C1QPB7</accession>
<organism evidence="14 15">
    <name type="scientific">Geobacter soli</name>
    <dbReference type="NCBI Taxonomy" id="1510391"/>
    <lineage>
        <taxon>Bacteria</taxon>
        <taxon>Pseudomonadati</taxon>
        <taxon>Thermodesulfobacteriota</taxon>
        <taxon>Desulfuromonadia</taxon>
        <taxon>Geobacterales</taxon>
        <taxon>Geobacteraceae</taxon>
        <taxon>Geobacter</taxon>
    </lineage>
</organism>
<dbReference type="CDD" id="cd05398">
    <property type="entry name" value="NT_ClassII-CCAase"/>
    <property type="match status" value="1"/>
</dbReference>
<comment type="caution">
    <text evidence="14">The sequence shown here is derived from an EMBL/GenBank/DDBJ whole genome shotgun (WGS) entry which is preliminary data.</text>
</comment>
<name>A0A0C1QPB7_9BACT</name>
<dbReference type="Gene3D" id="1.10.3090.10">
    <property type="entry name" value="cca-adding enzyme, domain 2"/>
    <property type="match status" value="1"/>
</dbReference>
<dbReference type="InterPro" id="IPR003156">
    <property type="entry name" value="DHHA1_dom"/>
</dbReference>
<evidence type="ECO:0000256" key="4">
    <source>
        <dbReference type="ARBA" id="ARBA00022679"/>
    </source>
</evidence>
<proteinExistence type="inferred from homology"/>
<feature type="domain" description="CBS" evidence="13">
    <location>
        <begin position="315"/>
        <end position="373"/>
    </location>
</feature>
<dbReference type="SUPFAM" id="SSF54631">
    <property type="entry name" value="CBS-domain pair"/>
    <property type="match status" value="1"/>
</dbReference>
<reference evidence="14 15" key="1">
    <citation type="submission" date="2015-01" db="EMBL/GenBank/DDBJ databases">
        <title>Genome sequence of the anaerobic bacterium Geobacter soli GSS01, a dissimilatory Fe(III) reducer from soil.</title>
        <authorList>
            <person name="Yang G."/>
            <person name="Zhou S."/>
        </authorList>
    </citation>
    <scope>NUCLEOTIDE SEQUENCE [LARGE SCALE GENOMIC DNA]</scope>
    <source>
        <strain evidence="14 15">GSS01</strain>
    </source>
</reference>
<dbReference type="Pfam" id="PF01368">
    <property type="entry name" value="DHH"/>
    <property type="match status" value="1"/>
</dbReference>
<evidence type="ECO:0000256" key="1">
    <source>
        <dbReference type="ARBA" id="ARBA00001946"/>
    </source>
</evidence>
<evidence type="ECO:0000256" key="6">
    <source>
        <dbReference type="ARBA" id="ARBA00022695"/>
    </source>
</evidence>
<dbReference type="Pfam" id="PF02272">
    <property type="entry name" value="DHHA1"/>
    <property type="match status" value="1"/>
</dbReference>
<protein>
    <submittedName>
        <fullName evidence="14">Polya polymerase</fullName>
    </submittedName>
</protein>
<dbReference type="InterPro" id="IPR000644">
    <property type="entry name" value="CBS_dom"/>
</dbReference>
<dbReference type="AlphaFoldDB" id="A0A0C1QPB7"/>
<dbReference type="SUPFAM" id="SSF81891">
    <property type="entry name" value="Poly A polymerase C-terminal region-like"/>
    <property type="match status" value="1"/>
</dbReference>
<dbReference type="GO" id="GO:0016779">
    <property type="term" value="F:nucleotidyltransferase activity"/>
    <property type="evidence" value="ECO:0007669"/>
    <property type="project" value="UniProtKB-KW"/>
</dbReference>
<evidence type="ECO:0000256" key="2">
    <source>
        <dbReference type="ARBA" id="ARBA00007265"/>
    </source>
</evidence>
<feature type="domain" description="CBS" evidence="13">
    <location>
        <begin position="377"/>
        <end position="435"/>
    </location>
</feature>
<dbReference type="InterPro" id="IPR043519">
    <property type="entry name" value="NT_sf"/>
</dbReference>
<dbReference type="GO" id="GO:0000049">
    <property type="term" value="F:tRNA binding"/>
    <property type="evidence" value="ECO:0007669"/>
    <property type="project" value="UniProtKB-KW"/>
</dbReference>
<keyword evidence="7" id="KW-0479">Metal-binding</keyword>
<dbReference type="Gene3D" id="3.10.310.30">
    <property type="match status" value="1"/>
</dbReference>
<keyword evidence="8" id="KW-0547">Nucleotide-binding</keyword>
<dbReference type="Gene3D" id="3.30.460.10">
    <property type="entry name" value="Beta Polymerase, domain 2"/>
    <property type="match status" value="1"/>
</dbReference>
<dbReference type="InterPro" id="IPR038763">
    <property type="entry name" value="DHH_sf"/>
</dbReference>
<sequence>MDVITTHMNADFDCLGAMVAARKLYPDALMVFSGSQEKSMRDLFLKTTGYELPFTRLRDVDFPNITRLVLVDCQNTSRIGRFAEVARRPGVEVHIYDHHPGSSGDIRPSGGEIRGCGSSTTILAQKLMEQGIGVTPVEATLMMLGIYEDTGNLTFPSTTPDDYAAASWLLEQGANLNIVSDFVSQELNAEQVALLNDLLKSLRSTPVNGVDIAVAHATLDHYVGDIAVLAHMMRDMQNLDAVFLVVGMGERVYLVARSRIAEVDAGAVARAFGGGGHATAAAATVRGQTVIQVLGRLNLLLPELVNPVRTAADLMSSPVITLPFATTIAEAREILTRYNVNAMPVMDGERMAGIISRRIVEKALYHGLGNLPVDEYMHTEFMRAAPDTPIAAIQDYIVGQHRRLVPVFSGERLAGVITRTDLLRYMYTGMQRSAEPVYDLGSENLPVRRREVVHLMNKHLPRPAVAILRDLGKVGDELELPVYAVGGFVRDLLLGAENDDIDVSVEGDGILFAEAVATRMGCRVKSHAKFGTAVIVFPDGLKVDVASTRLEYYETPGALPTVERSSLKMDLYRRDFTINTLAVKLNAEGFGTLIDYFGAYRDLREKTIRVLHNLSFVEDPTRVFRAIRFEQRLGFPISRHTENLIKNAVKMGFLDKLGGRRLLNELVLILREREPVKAILRMSGLELLHFIHPDLALTSDTLRVLDEVKKVITWFELLYLGEKVETWVVYFLALTSSLPDEGFWGTCTRLSVSEHYREKLIDMRIQGEQVLEIMARRAGRREGVRCSDIYFWLRGLSPEVLLYIMAKTRSDEVRRYVSLYVTRLRSVVTHITGNDLKVLGIPSGPRYREILDQVLSARLNGEATTREDEMRIVRSLAAPA</sequence>
<evidence type="ECO:0000256" key="8">
    <source>
        <dbReference type="ARBA" id="ARBA00022741"/>
    </source>
</evidence>
<dbReference type="EMBL" id="JXBL01000001">
    <property type="protein sequence ID" value="KIE42437.1"/>
    <property type="molecule type" value="Genomic_DNA"/>
</dbReference>
<dbReference type="InterPro" id="IPR046342">
    <property type="entry name" value="CBS_dom_sf"/>
</dbReference>
<dbReference type="PROSITE" id="PS51371">
    <property type="entry name" value="CBS"/>
    <property type="match status" value="2"/>
</dbReference>
<dbReference type="RefSeq" id="WP_039644994.1">
    <property type="nucleotide sequence ID" value="NZ_JXBL01000001.1"/>
</dbReference>
<dbReference type="Proteomes" id="UP000031433">
    <property type="component" value="Unassembled WGS sequence"/>
</dbReference>
<keyword evidence="10 12" id="KW-0694">RNA-binding</keyword>
<dbReference type="InterPro" id="IPR053794">
    <property type="entry name" value="A-adding_TNT"/>
</dbReference>
<evidence type="ECO:0000313" key="14">
    <source>
        <dbReference type="EMBL" id="KIE42437.1"/>
    </source>
</evidence>
<comment type="cofactor">
    <cofactor evidence="1">
        <name>Mg(2+)</name>
        <dbReference type="ChEBI" id="CHEBI:18420"/>
    </cofactor>
</comment>
<evidence type="ECO:0000256" key="3">
    <source>
        <dbReference type="ARBA" id="ARBA00022555"/>
    </source>
</evidence>
<dbReference type="SUPFAM" id="SSF64182">
    <property type="entry name" value="DHH phosphoesterases"/>
    <property type="match status" value="1"/>
</dbReference>
<keyword evidence="4 12" id="KW-0808">Transferase</keyword>